<keyword evidence="5 11" id="KW-0808">Transferase</keyword>
<evidence type="ECO:0000256" key="7">
    <source>
        <dbReference type="ARBA" id="ARBA00022968"/>
    </source>
</evidence>
<dbReference type="Pfam" id="PF00852">
    <property type="entry name" value="Glyco_transf_10"/>
    <property type="match status" value="1"/>
</dbReference>
<dbReference type="AlphaFoldDB" id="A0A553PPN9"/>
<keyword evidence="15" id="KW-1185">Reference proteome</keyword>
<keyword evidence="7" id="KW-0735">Signal-anchor</keyword>
<keyword evidence="6 11" id="KW-0812">Transmembrane</keyword>
<evidence type="ECO:0000256" key="8">
    <source>
        <dbReference type="ARBA" id="ARBA00022989"/>
    </source>
</evidence>
<evidence type="ECO:0000256" key="1">
    <source>
        <dbReference type="ARBA" id="ARBA00004447"/>
    </source>
</evidence>
<dbReference type="GO" id="GO:0046920">
    <property type="term" value="F:alpha-(1-&gt;3)-fucosyltransferase activity"/>
    <property type="evidence" value="ECO:0007669"/>
    <property type="project" value="TreeGrafter"/>
</dbReference>
<dbReference type="Proteomes" id="UP000318571">
    <property type="component" value="Chromosome 6"/>
</dbReference>
<evidence type="ECO:0000256" key="10">
    <source>
        <dbReference type="ARBA" id="ARBA00023180"/>
    </source>
</evidence>
<sequence length="413" mass="48057">MKPGTWFTSDTIKITISLVLLTNVLSIVYFFTSESSPGDRVMEPSERLSRGERFVSSSTEDRVIHIVKEKSFDWHEHEFHTGFDECPHFRNCRVQTHYITNQSVPLSIPHKGDAVVFTVQAANLQRDPSWWTRAADKRSKDLAWVLFSQRNPYEFPLSFMTFRNYGFNFTMTYKPNSDIFTPFNFWLSEGNPSPRMVRKNFAQGKTRKVLWLIDGPCHSINNRMKYAKDLSQNIALDIIGHCYDQSGKVHQVDHSTHNNEGRRGVISDYKFVLAFEEISCRDYVTTTYFDVAQMQSVIPIVMGAQKEAYEILGPLDSFIHIDDFKGPQELANYLHELDLNDHNYNQFFRFVDTGEFQFPITTMCRLCDHINYFKESGYQQFYTKDQFEEFWTSDDCNLNSLFLGDDSSGNSVP</sequence>
<name>A0A553PPN9_TIGCA</name>
<evidence type="ECO:0000256" key="6">
    <source>
        <dbReference type="ARBA" id="ARBA00022692"/>
    </source>
</evidence>
<dbReference type="EMBL" id="VCGU01000002">
    <property type="protein sequence ID" value="TRY79654.1"/>
    <property type="molecule type" value="Genomic_DNA"/>
</dbReference>
<protein>
    <recommendedName>
        <fullName evidence="11">Fucosyltransferase</fullName>
        <ecNumber evidence="11">2.4.1.-</ecNumber>
    </recommendedName>
</protein>
<keyword evidence="9 11" id="KW-0472">Membrane</keyword>
<dbReference type="OMA" id="DWHEHEF"/>
<dbReference type="GO" id="GO:0032580">
    <property type="term" value="C:Golgi cisterna membrane"/>
    <property type="evidence" value="ECO:0007669"/>
    <property type="project" value="UniProtKB-SubCell"/>
</dbReference>
<accession>A0A553PPN9</accession>
<dbReference type="InterPro" id="IPR038577">
    <property type="entry name" value="GT10-like_C_sf"/>
</dbReference>
<comment type="similarity">
    <text evidence="3 11">Belongs to the glycosyltransferase 10 family.</text>
</comment>
<dbReference type="Pfam" id="PF17039">
    <property type="entry name" value="Glyco_tran_10_N"/>
    <property type="match status" value="1"/>
</dbReference>
<feature type="domain" description="Fucosyltransferase C-terminal" evidence="12">
    <location>
        <begin position="203"/>
        <end position="375"/>
    </location>
</feature>
<dbReference type="InterPro" id="IPR031481">
    <property type="entry name" value="Glyco_tran_10_N"/>
</dbReference>
<proteinExistence type="inferred from homology"/>
<dbReference type="SUPFAM" id="SSF53756">
    <property type="entry name" value="UDP-Glycosyltransferase/glycogen phosphorylase"/>
    <property type="match status" value="1"/>
</dbReference>
<comment type="pathway">
    <text evidence="2">Protein modification; protein glycosylation.</text>
</comment>
<dbReference type="PANTHER" id="PTHR11929:SF145">
    <property type="entry name" value="ALPHA-(1,3)-FUCOSYLTRANSFERASE FUT-1"/>
    <property type="match status" value="1"/>
</dbReference>
<keyword evidence="8 11" id="KW-1133">Transmembrane helix</keyword>
<evidence type="ECO:0000256" key="9">
    <source>
        <dbReference type="ARBA" id="ARBA00023136"/>
    </source>
</evidence>
<evidence type="ECO:0000259" key="12">
    <source>
        <dbReference type="Pfam" id="PF00852"/>
    </source>
</evidence>
<keyword evidence="11" id="KW-0333">Golgi apparatus</keyword>
<feature type="domain" description="Fucosyltransferase N-terminal" evidence="13">
    <location>
        <begin position="78"/>
        <end position="183"/>
    </location>
</feature>
<dbReference type="PANTHER" id="PTHR11929">
    <property type="entry name" value="ALPHA- 1,3 -FUCOSYLTRANSFERASE"/>
    <property type="match status" value="1"/>
</dbReference>
<comment type="caution">
    <text evidence="14">The sequence shown here is derived from an EMBL/GenBank/DDBJ whole genome shotgun (WGS) entry which is preliminary data.</text>
</comment>
<dbReference type="Gene3D" id="3.40.50.11660">
    <property type="entry name" value="Glycosyl transferase family 10, C-terminal domain"/>
    <property type="match status" value="1"/>
</dbReference>
<dbReference type="InterPro" id="IPR001503">
    <property type="entry name" value="Glyco_trans_10"/>
</dbReference>
<dbReference type="STRING" id="6832.A0A553PPN9"/>
<comment type="subcellular location">
    <subcellularLocation>
        <location evidence="1 11">Golgi apparatus</location>
        <location evidence="1 11">Golgi stack membrane</location>
        <topology evidence="1 11">Single-pass type II membrane protein</topology>
    </subcellularLocation>
</comment>
<evidence type="ECO:0000313" key="15">
    <source>
        <dbReference type="Proteomes" id="UP000318571"/>
    </source>
</evidence>
<organism evidence="14 15">
    <name type="scientific">Tigriopus californicus</name>
    <name type="common">Marine copepod</name>
    <dbReference type="NCBI Taxonomy" id="6832"/>
    <lineage>
        <taxon>Eukaryota</taxon>
        <taxon>Metazoa</taxon>
        <taxon>Ecdysozoa</taxon>
        <taxon>Arthropoda</taxon>
        <taxon>Crustacea</taxon>
        <taxon>Multicrustacea</taxon>
        <taxon>Hexanauplia</taxon>
        <taxon>Copepoda</taxon>
        <taxon>Harpacticoida</taxon>
        <taxon>Harpacticidae</taxon>
        <taxon>Tigriopus</taxon>
    </lineage>
</organism>
<reference evidence="14 15" key="1">
    <citation type="journal article" date="2018" name="Nat. Ecol. Evol.">
        <title>Genomic signatures of mitonuclear coevolution across populations of Tigriopus californicus.</title>
        <authorList>
            <person name="Barreto F.S."/>
            <person name="Watson E.T."/>
            <person name="Lima T.G."/>
            <person name="Willett C.S."/>
            <person name="Edmands S."/>
            <person name="Li W."/>
            <person name="Burton R.S."/>
        </authorList>
    </citation>
    <scope>NUCLEOTIDE SEQUENCE [LARGE SCALE GENOMIC DNA]</scope>
    <source>
        <strain evidence="14 15">San Diego</strain>
    </source>
</reference>
<dbReference type="EC" id="2.4.1.-" evidence="11"/>
<evidence type="ECO:0000256" key="2">
    <source>
        <dbReference type="ARBA" id="ARBA00004922"/>
    </source>
</evidence>
<feature type="transmembrane region" description="Helical" evidence="11">
    <location>
        <begin position="12"/>
        <end position="32"/>
    </location>
</feature>
<evidence type="ECO:0000313" key="14">
    <source>
        <dbReference type="EMBL" id="TRY79654.1"/>
    </source>
</evidence>
<evidence type="ECO:0000256" key="4">
    <source>
        <dbReference type="ARBA" id="ARBA00022676"/>
    </source>
</evidence>
<evidence type="ECO:0000256" key="11">
    <source>
        <dbReference type="RuleBase" id="RU003832"/>
    </source>
</evidence>
<dbReference type="OrthoDB" id="427096at2759"/>
<dbReference type="UniPathway" id="UPA00378"/>
<keyword evidence="4 11" id="KW-0328">Glycosyltransferase</keyword>
<evidence type="ECO:0000256" key="5">
    <source>
        <dbReference type="ARBA" id="ARBA00022679"/>
    </source>
</evidence>
<dbReference type="FunFam" id="3.40.50.11660:FF:000002">
    <property type="entry name" value="Alpha-(1,3)-fucosyltransferase"/>
    <property type="match status" value="1"/>
</dbReference>
<evidence type="ECO:0000259" key="13">
    <source>
        <dbReference type="Pfam" id="PF17039"/>
    </source>
</evidence>
<gene>
    <name evidence="14" type="ORF">TCAL_06587</name>
</gene>
<keyword evidence="10" id="KW-0325">Glycoprotein</keyword>
<evidence type="ECO:0000256" key="3">
    <source>
        <dbReference type="ARBA" id="ARBA00008919"/>
    </source>
</evidence>
<dbReference type="InterPro" id="IPR055270">
    <property type="entry name" value="Glyco_tran_10_C"/>
</dbReference>